<reference evidence="6" key="1">
    <citation type="submission" date="2021-06" db="EMBL/GenBank/DDBJ databases">
        <authorList>
            <person name="Kallberg Y."/>
            <person name="Tangrot J."/>
            <person name="Rosling A."/>
        </authorList>
    </citation>
    <scope>NUCLEOTIDE SEQUENCE</scope>
    <source>
        <strain evidence="6">IA702</strain>
    </source>
</reference>
<evidence type="ECO:0000256" key="1">
    <source>
        <dbReference type="ARBA" id="ARBA00004245"/>
    </source>
</evidence>
<comment type="similarity">
    <text evidence="2">Belongs to the thymosin beta family.</text>
</comment>
<evidence type="ECO:0000256" key="5">
    <source>
        <dbReference type="SAM" id="MobiDB-lite"/>
    </source>
</evidence>
<dbReference type="OrthoDB" id="10384754at2759"/>
<evidence type="ECO:0000313" key="7">
    <source>
        <dbReference type="Proteomes" id="UP000789572"/>
    </source>
</evidence>
<protein>
    <submittedName>
        <fullName evidence="6">5544_t:CDS:1</fullName>
    </submittedName>
</protein>
<evidence type="ECO:0000256" key="2">
    <source>
        <dbReference type="ARBA" id="ARBA00009511"/>
    </source>
</evidence>
<keyword evidence="3" id="KW-0963">Cytoplasm</keyword>
<comment type="caution">
    <text evidence="6">The sequence shown here is derived from an EMBL/GenBank/DDBJ whole genome shotgun (WGS) entry which is preliminary data.</text>
</comment>
<dbReference type="InterPro" id="IPR001152">
    <property type="entry name" value="Beta-thymosin"/>
</dbReference>
<accession>A0A9N9BMA9</accession>
<comment type="subcellular location">
    <subcellularLocation>
        <location evidence="1">Cytoplasm</location>
        <location evidence="1">Cytoskeleton</location>
    </subcellularLocation>
</comment>
<dbReference type="GO" id="GO:0003785">
    <property type="term" value="F:actin monomer binding"/>
    <property type="evidence" value="ECO:0007669"/>
    <property type="project" value="InterPro"/>
</dbReference>
<dbReference type="GO" id="GO:0005856">
    <property type="term" value="C:cytoskeleton"/>
    <property type="evidence" value="ECO:0007669"/>
    <property type="project" value="UniProtKB-SubCell"/>
</dbReference>
<dbReference type="GO" id="GO:0007015">
    <property type="term" value="P:actin filament organization"/>
    <property type="evidence" value="ECO:0007669"/>
    <property type="project" value="InterPro"/>
</dbReference>
<evidence type="ECO:0000313" key="6">
    <source>
        <dbReference type="EMBL" id="CAG8569467.1"/>
    </source>
</evidence>
<evidence type="ECO:0000256" key="4">
    <source>
        <dbReference type="ARBA" id="ARBA00023212"/>
    </source>
</evidence>
<feature type="compositionally biased region" description="Basic and acidic residues" evidence="5">
    <location>
        <begin position="42"/>
        <end position="58"/>
    </location>
</feature>
<gene>
    <name evidence="6" type="ORF">POCULU_LOCUS5918</name>
</gene>
<dbReference type="Proteomes" id="UP000789572">
    <property type="component" value="Unassembled WGS sequence"/>
</dbReference>
<dbReference type="Pfam" id="PF01290">
    <property type="entry name" value="Thymosin"/>
    <property type="match status" value="1"/>
</dbReference>
<proteinExistence type="inferred from homology"/>
<dbReference type="EMBL" id="CAJVPJ010000988">
    <property type="protein sequence ID" value="CAG8569467.1"/>
    <property type="molecule type" value="Genomic_DNA"/>
</dbReference>
<dbReference type="InterPro" id="IPR038386">
    <property type="entry name" value="Beta-thymosin_sf"/>
</dbReference>
<feature type="region of interest" description="Disordered" evidence="5">
    <location>
        <begin position="29"/>
        <end position="58"/>
    </location>
</feature>
<dbReference type="AlphaFoldDB" id="A0A9N9BMA9"/>
<organism evidence="6 7">
    <name type="scientific">Paraglomus occultum</name>
    <dbReference type="NCBI Taxonomy" id="144539"/>
    <lineage>
        <taxon>Eukaryota</taxon>
        <taxon>Fungi</taxon>
        <taxon>Fungi incertae sedis</taxon>
        <taxon>Mucoromycota</taxon>
        <taxon>Glomeromycotina</taxon>
        <taxon>Glomeromycetes</taxon>
        <taxon>Paraglomerales</taxon>
        <taxon>Paraglomeraceae</taxon>
        <taxon>Paraglomus</taxon>
    </lineage>
</organism>
<keyword evidence="7" id="KW-1185">Reference proteome</keyword>
<sequence>MENQKSNPVADDIKVNAEKVKEHLKHVETHEKRYIPTQADIEAEKKLEKEEKEEKSTK</sequence>
<dbReference type="Gene3D" id="1.20.5.520">
    <property type="entry name" value="Single helix bin"/>
    <property type="match status" value="1"/>
</dbReference>
<evidence type="ECO:0000256" key="3">
    <source>
        <dbReference type="ARBA" id="ARBA00022490"/>
    </source>
</evidence>
<name>A0A9N9BMA9_9GLOM</name>
<keyword evidence="4" id="KW-0206">Cytoskeleton</keyword>